<feature type="compositionally biased region" description="Basic and acidic residues" evidence="1">
    <location>
        <begin position="1066"/>
        <end position="1079"/>
    </location>
</feature>
<comment type="caution">
    <text evidence="3">The sequence shown here is derived from an EMBL/GenBank/DDBJ whole genome shotgun (WGS) entry which is preliminary data.</text>
</comment>
<keyword evidence="4" id="KW-1185">Reference proteome</keyword>
<accession>A0A8S1W3Q8</accession>
<reference evidence="3" key="1">
    <citation type="submission" date="2021-01" db="EMBL/GenBank/DDBJ databases">
        <authorList>
            <consortium name="Genoscope - CEA"/>
            <person name="William W."/>
        </authorList>
    </citation>
    <scope>NUCLEOTIDE SEQUENCE</scope>
</reference>
<sequence length="1713" mass="204739">MVIKKAFEDFYREHFLIIRDSFYRNQYFSFGLILFQTFQLQGIFLSENNFEPQKHEKKRGVMDAIIWILKSSKIYPLFQNETNLINRSRQIRKQMDYFLQNFQISPFKYIDQQEQLQTKQYFHVNFIKFITNALSFFLQTYKYVLHWMTIYCSLNIFYNYIADDQQANQNWIYTQGMIASIFVFLFFLILDIFMMFHCFDYKFKNKDFLGRKVTGFKLLQNIYIYACILIIIFTKQQYPNLQLLLGLFCNLFFLLLSTLQILFRRQQINAFQSFILGQFIFIYIGQICYINNLFSIDFINLLVLISSPIVFAVQIIIRREQFKYHFAVSLKDPRNLEEKLRIMYDLIKMTYYKDWRTFKKPIIRTHISLQLHNVAANHLRNCSGYLVDDGQPLQYNLSRQCFCKQYFQYNEQKSLTFWKRDLDHETEKKFFAFKSEKQFKQFLFDLIRYYFERFLQNKSITENNEQFSYIYFLFQIQKKPTKAFYEAMNLKFKVKKLNQKRTMIIEQLIQDAKHNFNQMIEKKDLKNQKYNFKQVFDFDSNLDTSKQNFQIILTNYKKWYYQLLNQQLQLQSIIKKGTELQLQIQVLEKQLFQLYQLNPVSTELDTIIYLFYKYLNFNIKRPKTTKRNSPYANQFVQSINQQVFQRDSCIIYISLMNQRGSIQNYTKSFKSLILGNDQDIKYQNIKHFMPDSIAQYHDMYLDNFIEFGRMNIVMAEQRFLILKNKESFIIPVYAKVRLENYSNSDFGSSALITQINQQNYYIVISKFGILEEISQNFYEDIIKKTFNCPPNQLKNLNFLRIMPCLLRDLQKLEQTYKNNTDIDFEFQQQSKDKINYDILKEGHILIPRQFNLNEYIQLLRTSMTGDIQTYFLSEQQKSHLYYQNVQHYFIFYVKYKIRLMKTINSLHIILDIQNLKMVKSEQQQKVLKVVQNLCHFEGQHITILQQTPKINYIHQDSEYKENLYKENFDLFRKSQSSEFLEKKYQDVESNLIVEDDVMISQKQRNIEEYNPFSKREQISLTLDSKSKENQQLLQMEFDNSKQYQRQNSFQLISKNQIEDMDLSNKNSKDSIDSSSDHKSNNKIAIHQNDGGSSIGSSQQQSDYLSKRRMIKDVLYSDHQFQNNTTKKGMLIFGLLLLIILYVLNLVFIIISRDKLVLIETNKHVSKNIECSFNLFILTNQYKQILSQNQITLAWYDQIQNVSINYYKQYIQVILNEQNNIIEQSSFNQQQNIIFTQNNQTLLLDQLFIFKLVGQQMIDYIKNDELDDNNSIKFIIDNYLVIINDMLSEFNSSITTNINEQIDFIQTQHQLTIILSEVTLSLLVIILLPVFLVINKQKNTILQFFTTFPQSELQQQFDVYQILLEKLEETKFAQQETNQYDIESVHIKKFAKTIRGIKDSNHKKQQNGKLKTIIGSNATPLIIFSILLVLLLFSIVSAYFITSYMIQFQFLNEYQSYFQQNTIYSTLQNEILKENSIENIIINNLISQNTFEVNDASIIQLIQYQQDNQNQALIYYSQDLTDKLNNDAQLFEILSNNFCAVFDSLLISHLSNEQYLDYFSYEICESFGNQQSGVSVTLANFITQMNQFYETLSIFQKQQLDPQDLDKEVILLSNKELQEIFIYLTFVLQVISDYEDYQLRDIIDNHFVTQIIIFVIGASFVCVFTFITEKCFKNLISNQINQSKLLLTLIPFEVLQTNAYVMTYVLQESKKIYL</sequence>
<feature type="transmembrane region" description="Helical" evidence="2">
    <location>
        <begin position="218"/>
        <end position="235"/>
    </location>
</feature>
<dbReference type="Proteomes" id="UP000683925">
    <property type="component" value="Unassembled WGS sequence"/>
</dbReference>
<keyword evidence="2" id="KW-0812">Transmembrane</keyword>
<keyword evidence="2" id="KW-0472">Membrane</keyword>
<feature type="transmembrane region" description="Helical" evidence="2">
    <location>
        <begin position="1310"/>
        <end position="1333"/>
    </location>
</feature>
<evidence type="ECO:0008006" key="5">
    <source>
        <dbReference type="Google" id="ProtNLM"/>
    </source>
</evidence>
<evidence type="ECO:0000313" key="4">
    <source>
        <dbReference type="Proteomes" id="UP000683925"/>
    </source>
</evidence>
<feature type="transmembrane region" description="Helical" evidence="2">
    <location>
        <begin position="173"/>
        <end position="197"/>
    </location>
</feature>
<feature type="transmembrane region" description="Helical" evidence="2">
    <location>
        <begin position="1129"/>
        <end position="1150"/>
    </location>
</feature>
<protein>
    <recommendedName>
        <fullName evidence="5">Transmembrane protein</fullName>
    </recommendedName>
</protein>
<organism evidence="3 4">
    <name type="scientific">Paramecium octaurelia</name>
    <dbReference type="NCBI Taxonomy" id="43137"/>
    <lineage>
        <taxon>Eukaryota</taxon>
        <taxon>Sar</taxon>
        <taxon>Alveolata</taxon>
        <taxon>Ciliophora</taxon>
        <taxon>Intramacronucleata</taxon>
        <taxon>Oligohymenophorea</taxon>
        <taxon>Peniculida</taxon>
        <taxon>Parameciidae</taxon>
        <taxon>Paramecium</taxon>
    </lineage>
</organism>
<feature type="transmembrane region" description="Helical" evidence="2">
    <location>
        <begin position="298"/>
        <end position="317"/>
    </location>
</feature>
<dbReference type="OMA" id="YIVISKF"/>
<feature type="transmembrane region" description="Helical" evidence="2">
    <location>
        <begin position="274"/>
        <end position="292"/>
    </location>
</feature>
<dbReference type="OrthoDB" id="303417at2759"/>
<evidence type="ECO:0000256" key="1">
    <source>
        <dbReference type="SAM" id="MobiDB-lite"/>
    </source>
</evidence>
<dbReference type="EMBL" id="CAJJDP010000074">
    <property type="protein sequence ID" value="CAD8180736.1"/>
    <property type="molecule type" value="Genomic_DNA"/>
</dbReference>
<feature type="transmembrane region" description="Helical" evidence="2">
    <location>
        <begin position="241"/>
        <end position="262"/>
    </location>
</feature>
<dbReference type="PANTHER" id="PTHR31600:SF2">
    <property type="entry name" value="GAMETE ENRICHED GENE 10 PROTEIN-RELATED"/>
    <property type="match status" value="1"/>
</dbReference>
<feature type="transmembrane region" description="Helical" evidence="2">
    <location>
        <begin position="1646"/>
        <end position="1666"/>
    </location>
</feature>
<evidence type="ECO:0000313" key="3">
    <source>
        <dbReference type="EMBL" id="CAD8180736.1"/>
    </source>
</evidence>
<gene>
    <name evidence="3" type="ORF">POCTA_138.1.T0750195</name>
</gene>
<feature type="region of interest" description="Disordered" evidence="1">
    <location>
        <begin position="1062"/>
        <end position="1098"/>
    </location>
</feature>
<dbReference type="InterPro" id="IPR052994">
    <property type="entry name" value="Tiny_macrocysts_regulators"/>
</dbReference>
<feature type="transmembrane region" description="Helical" evidence="2">
    <location>
        <begin position="143"/>
        <end position="161"/>
    </location>
</feature>
<keyword evidence="2" id="KW-1133">Transmembrane helix</keyword>
<feature type="transmembrane region" description="Helical" evidence="2">
    <location>
        <begin position="1420"/>
        <end position="1440"/>
    </location>
</feature>
<dbReference type="PANTHER" id="PTHR31600">
    <property type="entry name" value="TINY MACROCYSTS PROTEIN B-RELATED"/>
    <property type="match status" value="1"/>
</dbReference>
<name>A0A8S1W3Q8_PAROT</name>
<proteinExistence type="predicted"/>
<evidence type="ECO:0000256" key="2">
    <source>
        <dbReference type="SAM" id="Phobius"/>
    </source>
</evidence>